<evidence type="ECO:0000313" key="2">
    <source>
        <dbReference type="EMBL" id="KAG7086661.1"/>
    </source>
</evidence>
<accession>A0A9P7RP12</accession>
<feature type="compositionally biased region" description="Pro residues" evidence="1">
    <location>
        <begin position="15"/>
        <end position="24"/>
    </location>
</feature>
<sequence length="108" mass="11864">MFRDTTSQVQFSPSSSPPPSPSSSPIPPDFYLLFSSCIDVNPPVSSSSNWRFQVLKIDLGTSSARQPPHISTYMHAKPPFRPTITLKTSVTCIPSRHNSSKVFAGIVR</sequence>
<feature type="compositionally biased region" description="Polar residues" evidence="1">
    <location>
        <begin position="1"/>
        <end position="11"/>
    </location>
</feature>
<reference evidence="2" key="1">
    <citation type="journal article" date="2021" name="Genome Biol. Evol.">
        <title>The assembled and annotated genome of the fairy-ring fungus Marasmius oreades.</title>
        <authorList>
            <person name="Hiltunen M."/>
            <person name="Ament-Velasquez S.L."/>
            <person name="Johannesson H."/>
        </authorList>
    </citation>
    <scope>NUCLEOTIDE SEQUENCE</scope>
    <source>
        <strain evidence="2">03SP1</strain>
    </source>
</reference>
<proteinExistence type="predicted"/>
<dbReference type="GeneID" id="66071677"/>
<dbReference type="EMBL" id="CM032190">
    <property type="protein sequence ID" value="KAG7086661.1"/>
    <property type="molecule type" value="Genomic_DNA"/>
</dbReference>
<gene>
    <name evidence="2" type="ORF">E1B28_002601</name>
</gene>
<dbReference type="KEGG" id="more:E1B28_002601"/>
<organism evidence="2 3">
    <name type="scientific">Marasmius oreades</name>
    <name type="common">fairy-ring Marasmius</name>
    <dbReference type="NCBI Taxonomy" id="181124"/>
    <lineage>
        <taxon>Eukaryota</taxon>
        <taxon>Fungi</taxon>
        <taxon>Dikarya</taxon>
        <taxon>Basidiomycota</taxon>
        <taxon>Agaricomycotina</taxon>
        <taxon>Agaricomycetes</taxon>
        <taxon>Agaricomycetidae</taxon>
        <taxon>Agaricales</taxon>
        <taxon>Marasmiineae</taxon>
        <taxon>Marasmiaceae</taxon>
        <taxon>Marasmius</taxon>
    </lineage>
</organism>
<dbReference type="AlphaFoldDB" id="A0A9P7RP12"/>
<dbReference type="RefSeq" id="XP_043003132.1">
    <property type="nucleotide sequence ID" value="XM_043159529.1"/>
</dbReference>
<dbReference type="Proteomes" id="UP001049176">
    <property type="component" value="Chromosome 10"/>
</dbReference>
<protein>
    <submittedName>
        <fullName evidence="2">Uncharacterized protein</fullName>
    </submittedName>
</protein>
<comment type="caution">
    <text evidence="2">The sequence shown here is derived from an EMBL/GenBank/DDBJ whole genome shotgun (WGS) entry which is preliminary data.</text>
</comment>
<keyword evidence="3" id="KW-1185">Reference proteome</keyword>
<evidence type="ECO:0000256" key="1">
    <source>
        <dbReference type="SAM" id="MobiDB-lite"/>
    </source>
</evidence>
<name>A0A9P7RP12_9AGAR</name>
<feature type="region of interest" description="Disordered" evidence="1">
    <location>
        <begin position="1"/>
        <end position="24"/>
    </location>
</feature>
<evidence type="ECO:0000313" key="3">
    <source>
        <dbReference type="Proteomes" id="UP001049176"/>
    </source>
</evidence>